<protein>
    <recommendedName>
        <fullName evidence="1">DUF8033 domain-containing protein</fullName>
    </recommendedName>
</protein>
<evidence type="ECO:0000313" key="2">
    <source>
        <dbReference type="EMBL" id="GGM84931.1"/>
    </source>
</evidence>
<dbReference type="Proteomes" id="UP000637578">
    <property type="component" value="Unassembled WGS sequence"/>
</dbReference>
<organism evidence="2 3">
    <name type="scientific">Longimycelium tulufanense</name>
    <dbReference type="NCBI Taxonomy" id="907463"/>
    <lineage>
        <taxon>Bacteria</taxon>
        <taxon>Bacillati</taxon>
        <taxon>Actinomycetota</taxon>
        <taxon>Actinomycetes</taxon>
        <taxon>Pseudonocardiales</taxon>
        <taxon>Pseudonocardiaceae</taxon>
        <taxon>Longimycelium</taxon>
    </lineage>
</organism>
<dbReference type="AlphaFoldDB" id="A0A8J3CL04"/>
<gene>
    <name evidence="2" type="ORF">GCM10012275_64600</name>
</gene>
<proteinExistence type="predicted"/>
<dbReference type="EMBL" id="BMMK01000085">
    <property type="protein sequence ID" value="GGM84931.1"/>
    <property type="molecule type" value="Genomic_DNA"/>
</dbReference>
<evidence type="ECO:0000313" key="3">
    <source>
        <dbReference type="Proteomes" id="UP000637578"/>
    </source>
</evidence>
<evidence type="ECO:0000259" key="1">
    <source>
        <dbReference type="Pfam" id="PF26096"/>
    </source>
</evidence>
<name>A0A8J3CL04_9PSEU</name>
<reference evidence="2" key="2">
    <citation type="submission" date="2020-09" db="EMBL/GenBank/DDBJ databases">
        <authorList>
            <person name="Sun Q."/>
            <person name="Zhou Y."/>
        </authorList>
    </citation>
    <scope>NUCLEOTIDE SEQUENCE</scope>
    <source>
        <strain evidence="2">CGMCC 4.5737</strain>
    </source>
</reference>
<keyword evidence="3" id="KW-1185">Reference proteome</keyword>
<dbReference type="InterPro" id="IPR058346">
    <property type="entry name" value="DUF8033"/>
</dbReference>
<dbReference type="Pfam" id="PF26096">
    <property type="entry name" value="DUF8033"/>
    <property type="match status" value="1"/>
</dbReference>
<feature type="domain" description="DUF8033" evidence="1">
    <location>
        <begin position="57"/>
        <end position="91"/>
    </location>
</feature>
<sequence length="97" mass="11491">MSRITNRMVPALVDKRRDFHNARRSLWATHAPRMCDTGRLDEHWQERWRRDFPRIAYVVYSYQTPIGWVLHDGSVLLVDQKFSVTTSRHQTLVALGL</sequence>
<reference evidence="2" key="1">
    <citation type="journal article" date="2014" name="Int. J. Syst. Evol. Microbiol.">
        <title>Complete genome sequence of Corynebacterium casei LMG S-19264T (=DSM 44701T), isolated from a smear-ripened cheese.</title>
        <authorList>
            <consortium name="US DOE Joint Genome Institute (JGI-PGF)"/>
            <person name="Walter F."/>
            <person name="Albersmeier A."/>
            <person name="Kalinowski J."/>
            <person name="Ruckert C."/>
        </authorList>
    </citation>
    <scope>NUCLEOTIDE SEQUENCE</scope>
    <source>
        <strain evidence="2">CGMCC 4.5737</strain>
    </source>
</reference>
<comment type="caution">
    <text evidence="2">The sequence shown here is derived from an EMBL/GenBank/DDBJ whole genome shotgun (WGS) entry which is preliminary data.</text>
</comment>
<accession>A0A8J3CL04</accession>